<comment type="caution">
    <text evidence="1">The sequence shown here is derived from an EMBL/GenBank/DDBJ whole genome shotgun (WGS) entry which is preliminary data.</text>
</comment>
<sequence>MVIAEERLLEKRQHAQKWLRLSELPSERFAEGLRAALGGVVLELVAENRLAALGGKPLSAMLNAAAAKFTREYVEQNGSVYR</sequence>
<organism evidence="1 2">
    <name type="scientific">Candidatus Liptonbacteria bacterium RIFCSPHIGHO2_12_FULL_60_13</name>
    <dbReference type="NCBI Taxonomy" id="1798648"/>
    <lineage>
        <taxon>Bacteria</taxon>
        <taxon>Candidatus Liptoniibacteriota</taxon>
    </lineage>
</organism>
<dbReference type="EMBL" id="MHKY01000016">
    <property type="protein sequence ID" value="OGY99170.1"/>
    <property type="molecule type" value="Genomic_DNA"/>
</dbReference>
<gene>
    <name evidence="1" type="ORF">A3E09_01005</name>
</gene>
<dbReference type="AlphaFoldDB" id="A0A1G2CEU5"/>
<evidence type="ECO:0000313" key="1">
    <source>
        <dbReference type="EMBL" id="OGY99170.1"/>
    </source>
</evidence>
<accession>A0A1G2CEU5</accession>
<protein>
    <submittedName>
        <fullName evidence="1">Uncharacterized protein</fullName>
    </submittedName>
</protein>
<reference evidence="1 2" key="1">
    <citation type="journal article" date="2016" name="Nat. Commun.">
        <title>Thousands of microbial genomes shed light on interconnected biogeochemical processes in an aquifer system.</title>
        <authorList>
            <person name="Anantharaman K."/>
            <person name="Brown C.T."/>
            <person name="Hug L.A."/>
            <person name="Sharon I."/>
            <person name="Castelle C.J."/>
            <person name="Probst A.J."/>
            <person name="Thomas B.C."/>
            <person name="Singh A."/>
            <person name="Wilkins M.J."/>
            <person name="Karaoz U."/>
            <person name="Brodie E.L."/>
            <person name="Williams K.H."/>
            <person name="Hubbard S.S."/>
            <person name="Banfield J.F."/>
        </authorList>
    </citation>
    <scope>NUCLEOTIDE SEQUENCE [LARGE SCALE GENOMIC DNA]</scope>
</reference>
<dbReference type="Proteomes" id="UP000178796">
    <property type="component" value="Unassembled WGS sequence"/>
</dbReference>
<evidence type="ECO:0000313" key="2">
    <source>
        <dbReference type="Proteomes" id="UP000178796"/>
    </source>
</evidence>
<name>A0A1G2CEU5_9BACT</name>
<proteinExistence type="predicted"/>